<organism evidence="1 2">
    <name type="scientific">Gigaspora margarita</name>
    <dbReference type="NCBI Taxonomy" id="4874"/>
    <lineage>
        <taxon>Eukaryota</taxon>
        <taxon>Fungi</taxon>
        <taxon>Fungi incertae sedis</taxon>
        <taxon>Mucoromycota</taxon>
        <taxon>Glomeromycotina</taxon>
        <taxon>Glomeromycetes</taxon>
        <taxon>Diversisporales</taxon>
        <taxon>Gigasporaceae</taxon>
        <taxon>Gigaspora</taxon>
    </lineage>
</organism>
<dbReference type="EMBL" id="CAJVQB010029280">
    <property type="protein sequence ID" value="CAG8813833.1"/>
    <property type="molecule type" value="Genomic_DNA"/>
</dbReference>
<name>A0ABN7W3H3_GIGMA</name>
<sequence length="169" mass="19504">RSNINVQLPVLIDVKVQCLIIYKVIGDQLNSQKVYSVDKNPSEFFYLADDYFATEYYGYEIDFYSDVPSDDGSFCWGNILTNTPQYQANVIYNPWEIDLGYYSVHIKVKPPNPSTCVALISIYEHNLYVIRFDVPIDFSAFQFGHMQDIVAYSNTLATDMTTDPWAIWS</sequence>
<keyword evidence="2" id="KW-1185">Reference proteome</keyword>
<evidence type="ECO:0000313" key="2">
    <source>
        <dbReference type="Proteomes" id="UP000789901"/>
    </source>
</evidence>
<comment type="caution">
    <text evidence="1">The sequence shown here is derived from an EMBL/GenBank/DDBJ whole genome shotgun (WGS) entry which is preliminary data.</text>
</comment>
<dbReference type="Proteomes" id="UP000789901">
    <property type="component" value="Unassembled WGS sequence"/>
</dbReference>
<reference evidence="1 2" key="1">
    <citation type="submission" date="2021-06" db="EMBL/GenBank/DDBJ databases">
        <authorList>
            <person name="Kallberg Y."/>
            <person name="Tangrot J."/>
            <person name="Rosling A."/>
        </authorList>
    </citation>
    <scope>NUCLEOTIDE SEQUENCE [LARGE SCALE GENOMIC DNA]</scope>
    <source>
        <strain evidence="1 2">120-4 pot B 10/14</strain>
    </source>
</reference>
<gene>
    <name evidence="1" type="ORF">GMARGA_LOCUS25892</name>
</gene>
<evidence type="ECO:0000313" key="1">
    <source>
        <dbReference type="EMBL" id="CAG8813833.1"/>
    </source>
</evidence>
<feature type="non-terminal residue" evidence="1">
    <location>
        <position position="1"/>
    </location>
</feature>
<protein>
    <submittedName>
        <fullName evidence="1">509_t:CDS:1</fullName>
    </submittedName>
</protein>
<accession>A0ABN7W3H3</accession>
<proteinExistence type="predicted"/>